<evidence type="ECO:0000256" key="5">
    <source>
        <dbReference type="ARBA" id="ARBA00023237"/>
    </source>
</evidence>
<dbReference type="GO" id="GO:0015288">
    <property type="term" value="F:porin activity"/>
    <property type="evidence" value="ECO:0007669"/>
    <property type="project" value="TreeGrafter"/>
</dbReference>
<evidence type="ECO:0000256" key="2">
    <source>
        <dbReference type="ARBA" id="ARBA00022452"/>
    </source>
</evidence>
<dbReference type="Gene3D" id="1.20.1600.10">
    <property type="entry name" value="Outer membrane efflux proteins (OEP)"/>
    <property type="match status" value="1"/>
</dbReference>
<keyword evidence="3" id="KW-0812">Transmembrane</keyword>
<dbReference type="InterPro" id="IPR051906">
    <property type="entry name" value="TolC-like"/>
</dbReference>
<proteinExistence type="predicted"/>
<evidence type="ECO:0000313" key="6">
    <source>
        <dbReference type="EMBL" id="PWG79047.1"/>
    </source>
</evidence>
<keyword evidence="4" id="KW-0472">Membrane</keyword>
<protein>
    <recommendedName>
        <fullName evidence="8">TolC family protein</fullName>
    </recommendedName>
</protein>
<dbReference type="GO" id="GO:1990281">
    <property type="term" value="C:efflux pump complex"/>
    <property type="evidence" value="ECO:0007669"/>
    <property type="project" value="TreeGrafter"/>
</dbReference>
<evidence type="ECO:0000256" key="3">
    <source>
        <dbReference type="ARBA" id="ARBA00022692"/>
    </source>
</evidence>
<gene>
    <name evidence="6" type="ORF">DDR33_19445</name>
</gene>
<keyword evidence="5" id="KW-0998">Cell outer membrane</keyword>
<evidence type="ECO:0000256" key="1">
    <source>
        <dbReference type="ARBA" id="ARBA00004442"/>
    </source>
</evidence>
<evidence type="ECO:0008006" key="8">
    <source>
        <dbReference type="Google" id="ProtNLM"/>
    </source>
</evidence>
<evidence type="ECO:0000256" key="4">
    <source>
        <dbReference type="ARBA" id="ARBA00023136"/>
    </source>
</evidence>
<reference evidence="6 7" key="1">
    <citation type="submission" date="2018-04" db="EMBL/GenBank/DDBJ databases">
        <title>Pedobacter chongqingensis sp. nov., isolated from a rottenly hemp rope.</title>
        <authorList>
            <person name="Cai Y."/>
        </authorList>
    </citation>
    <scope>NUCLEOTIDE SEQUENCE [LARGE SCALE GENOMIC DNA]</scope>
    <source>
        <strain evidence="6 7">FJ4-8</strain>
    </source>
</reference>
<dbReference type="EMBL" id="QEAS01000018">
    <property type="protein sequence ID" value="PWG79047.1"/>
    <property type="molecule type" value="Genomic_DNA"/>
</dbReference>
<organism evidence="6 7">
    <name type="scientific">Pararcticibacter amylolyticus</name>
    <dbReference type="NCBI Taxonomy" id="2173175"/>
    <lineage>
        <taxon>Bacteria</taxon>
        <taxon>Pseudomonadati</taxon>
        <taxon>Bacteroidota</taxon>
        <taxon>Sphingobacteriia</taxon>
        <taxon>Sphingobacteriales</taxon>
        <taxon>Sphingobacteriaceae</taxon>
        <taxon>Pararcticibacter</taxon>
    </lineage>
</organism>
<dbReference type="GO" id="GO:0015562">
    <property type="term" value="F:efflux transmembrane transporter activity"/>
    <property type="evidence" value="ECO:0007669"/>
    <property type="project" value="InterPro"/>
</dbReference>
<dbReference type="PANTHER" id="PTHR30026:SF20">
    <property type="entry name" value="OUTER MEMBRANE PROTEIN TOLC"/>
    <property type="match status" value="1"/>
</dbReference>
<dbReference type="Proteomes" id="UP000245647">
    <property type="component" value="Unassembled WGS sequence"/>
</dbReference>
<comment type="caution">
    <text evidence="6">The sequence shown here is derived from an EMBL/GenBank/DDBJ whole genome shotgun (WGS) entry which is preliminary data.</text>
</comment>
<keyword evidence="2" id="KW-1134">Transmembrane beta strand</keyword>
<keyword evidence="7" id="KW-1185">Reference proteome</keyword>
<evidence type="ECO:0000313" key="7">
    <source>
        <dbReference type="Proteomes" id="UP000245647"/>
    </source>
</evidence>
<comment type="subcellular location">
    <subcellularLocation>
        <location evidence="1">Cell outer membrane</location>
    </subcellularLocation>
</comment>
<dbReference type="GO" id="GO:0009279">
    <property type="term" value="C:cell outer membrane"/>
    <property type="evidence" value="ECO:0007669"/>
    <property type="project" value="UniProtKB-SubCell"/>
</dbReference>
<name>A0A2U2PCC6_9SPHI</name>
<accession>A0A2U2PCC6</accession>
<dbReference type="AlphaFoldDB" id="A0A2U2PCC6"/>
<dbReference type="PANTHER" id="PTHR30026">
    <property type="entry name" value="OUTER MEMBRANE PROTEIN TOLC"/>
    <property type="match status" value="1"/>
</dbReference>
<sequence>MLRAVDENNPSLKSYELRSKSQDARIAGAKAWMAPMAGVGTFMTPYPGSEVMGNESKGALMFSLEQDIPNPAKTRSKSQYLASQSKITQAERAVAFNELRARSRQLYFDLLIGYKKIRLQKENQAIMQNMKKLATIRYPYNQGGLNQVFKAEGREYEAENMILMTEGEIRSKKAALNALMDRPVDAVLEPDTSYRVDFNPPAAVDSAYLSANRSDILQMDRTISAMQLNIEQMRKEAKPDFRLKFDHMRSYSSMMPSQFTAMGMLSIPIAPWSSGMYKSEVKSMKFEVDAMRSQRAAMLTEMAGMTRSMVLELQSMQVALSNYEKKIIPVLNKNLSISMLSYQENKLDLNTVIDAWEAKTMAQMNYLDQLQKFYQMFTEYEKNIEK</sequence>
<dbReference type="SUPFAM" id="SSF56954">
    <property type="entry name" value="Outer membrane efflux proteins (OEP)"/>
    <property type="match status" value="1"/>
</dbReference>
<dbReference type="OrthoDB" id="920360at2"/>